<dbReference type="CDD" id="cd00132">
    <property type="entry name" value="CRIB"/>
    <property type="match status" value="1"/>
</dbReference>
<dbReference type="Gene3D" id="3.90.810.10">
    <property type="entry name" value="CRIB domain"/>
    <property type="match status" value="1"/>
</dbReference>
<reference evidence="3" key="2">
    <citation type="submission" date="2020-07" db="EMBL/GenBank/DDBJ databases">
        <authorList>
            <person name="Vera ALvarez R."/>
            <person name="Arias-Moreno D.M."/>
            <person name="Jimenez-Jacinto V."/>
            <person name="Jimenez-Bremont J.F."/>
            <person name="Swaminathan K."/>
            <person name="Moose S.P."/>
            <person name="Guerrero-Gonzalez M.L."/>
            <person name="Marino-Ramirez L."/>
            <person name="Landsman D."/>
            <person name="Rodriguez-Kessler M."/>
            <person name="Delgado-Sanchez P."/>
        </authorList>
    </citation>
    <scope>NUCLEOTIDE SEQUENCE</scope>
    <source>
        <tissue evidence="3">Cladode</tissue>
    </source>
</reference>
<evidence type="ECO:0000313" key="3">
    <source>
        <dbReference type="EMBL" id="MBA4679878.1"/>
    </source>
</evidence>
<dbReference type="PROSITE" id="PS50108">
    <property type="entry name" value="CRIB"/>
    <property type="match status" value="1"/>
</dbReference>
<dbReference type="InterPro" id="IPR036936">
    <property type="entry name" value="CRIB_dom_sf"/>
</dbReference>
<dbReference type="InterPro" id="IPR000095">
    <property type="entry name" value="CRIB_dom"/>
</dbReference>
<dbReference type="PANTHER" id="PTHR46325">
    <property type="entry name" value="CRIB DOMAIN-CONTAINING PROTEIN RIC8"/>
    <property type="match status" value="1"/>
</dbReference>
<feature type="compositionally biased region" description="Polar residues" evidence="1">
    <location>
        <begin position="89"/>
        <end position="106"/>
    </location>
</feature>
<accession>A0A7C9AYD3</accession>
<protein>
    <recommendedName>
        <fullName evidence="2">CRIB domain-containing protein</fullName>
    </recommendedName>
</protein>
<feature type="compositionally biased region" description="Low complexity" evidence="1">
    <location>
        <begin position="119"/>
        <end position="140"/>
    </location>
</feature>
<feature type="region of interest" description="Disordered" evidence="1">
    <location>
        <begin position="67"/>
        <end position="155"/>
    </location>
</feature>
<feature type="compositionally biased region" description="Basic residues" evidence="1">
    <location>
        <begin position="108"/>
        <end position="118"/>
    </location>
</feature>
<proteinExistence type="predicted"/>
<reference evidence="3" key="1">
    <citation type="journal article" date="2013" name="J. Plant Res.">
        <title>Effect of fungi and light on seed germination of three Opuntia species from semiarid lands of central Mexico.</title>
        <authorList>
            <person name="Delgado-Sanchez P."/>
            <person name="Jimenez-Bremont J.F."/>
            <person name="Guerrero-Gonzalez Mde L."/>
            <person name="Flores J."/>
        </authorList>
    </citation>
    <scope>NUCLEOTIDE SEQUENCE</scope>
    <source>
        <tissue evidence="3">Cladode</tissue>
    </source>
</reference>
<dbReference type="Pfam" id="PF00786">
    <property type="entry name" value="PBD"/>
    <property type="match status" value="1"/>
</dbReference>
<evidence type="ECO:0000256" key="1">
    <source>
        <dbReference type="SAM" id="MobiDB-lite"/>
    </source>
</evidence>
<evidence type="ECO:0000259" key="2">
    <source>
        <dbReference type="PROSITE" id="PS50108"/>
    </source>
</evidence>
<dbReference type="PANTHER" id="PTHR46325:SF20">
    <property type="entry name" value="CRIB DOMAIN-CONTAINING PROTEIN RIC10"/>
    <property type="match status" value="1"/>
</dbReference>
<name>A0A7C9AYD3_OPUST</name>
<dbReference type="SMART" id="SM00285">
    <property type="entry name" value="PBD"/>
    <property type="match status" value="1"/>
</dbReference>
<dbReference type="EMBL" id="GISG01284948">
    <property type="protein sequence ID" value="MBA4679878.1"/>
    <property type="molecule type" value="Transcribed_RNA"/>
</dbReference>
<dbReference type="AlphaFoldDB" id="A0A7C9AYD3"/>
<feature type="domain" description="CRIB" evidence="2">
    <location>
        <begin position="29"/>
        <end position="42"/>
    </location>
</feature>
<sequence>MATRIKGICKGSFKYITQIFVVKERELEIGYPTDVKHVAHIGWEGSNGTAPSWMNEFKNGSDVALASVGSAGSSRDPTWTSQDFEKSFGRQSSSAMLSNFPPTNLPSKPKKQKRKKVRSTTSSPKSSSARSSRSSKSKSVLVETEEAGRQHSVKL</sequence>
<organism evidence="3">
    <name type="scientific">Opuntia streptacantha</name>
    <name type="common">Prickly pear cactus</name>
    <name type="synonym">Opuntia cardona</name>
    <dbReference type="NCBI Taxonomy" id="393608"/>
    <lineage>
        <taxon>Eukaryota</taxon>
        <taxon>Viridiplantae</taxon>
        <taxon>Streptophyta</taxon>
        <taxon>Embryophyta</taxon>
        <taxon>Tracheophyta</taxon>
        <taxon>Spermatophyta</taxon>
        <taxon>Magnoliopsida</taxon>
        <taxon>eudicotyledons</taxon>
        <taxon>Gunneridae</taxon>
        <taxon>Pentapetalae</taxon>
        <taxon>Caryophyllales</taxon>
        <taxon>Cactineae</taxon>
        <taxon>Cactaceae</taxon>
        <taxon>Opuntioideae</taxon>
        <taxon>Opuntia</taxon>
    </lineage>
</organism>